<reference evidence="14" key="1">
    <citation type="submission" date="2019-04" db="EMBL/GenBank/DDBJ databases">
        <title>Friends and foes A comparative genomics studyof 23 Aspergillus species from section Flavi.</title>
        <authorList>
            <consortium name="DOE Joint Genome Institute"/>
            <person name="Kjaerbolling I."/>
            <person name="Vesth T."/>
            <person name="Frisvad J.C."/>
            <person name="Nybo J.L."/>
            <person name="Theobald S."/>
            <person name="Kildgaard S."/>
            <person name="Isbrandt T."/>
            <person name="Kuo A."/>
            <person name="Sato A."/>
            <person name="Lyhne E.K."/>
            <person name="Kogle M.E."/>
            <person name="Wiebenga A."/>
            <person name="Kun R.S."/>
            <person name="Lubbers R.J."/>
            <person name="Makela M.R."/>
            <person name="Barry K."/>
            <person name="Chovatia M."/>
            <person name="Clum A."/>
            <person name="Daum C."/>
            <person name="Haridas S."/>
            <person name="He G."/>
            <person name="LaButti K."/>
            <person name="Lipzen A."/>
            <person name="Mondo S."/>
            <person name="Riley R."/>
            <person name="Salamov A."/>
            <person name="Simmons B.A."/>
            <person name="Magnuson J.K."/>
            <person name="Henrissat B."/>
            <person name="Mortensen U.H."/>
            <person name="Larsen T.O."/>
            <person name="Devries R.P."/>
            <person name="Grigoriev I.V."/>
            <person name="Machida M."/>
            <person name="Baker S.E."/>
            <person name="Andersen M.R."/>
        </authorList>
    </citation>
    <scope>NUCLEOTIDE SEQUENCE [LARGE SCALE GENOMIC DNA]</scope>
    <source>
        <strain evidence="14">CBS 130015</strain>
    </source>
</reference>
<evidence type="ECO:0000256" key="4">
    <source>
        <dbReference type="ARBA" id="ARBA00011738"/>
    </source>
</evidence>
<dbReference type="Gene3D" id="4.10.450.10">
    <property type="entry name" value="Glucose Oxidase, domain 2"/>
    <property type="match status" value="1"/>
</dbReference>
<evidence type="ECO:0000256" key="6">
    <source>
        <dbReference type="ARBA" id="ARBA00022530"/>
    </source>
</evidence>
<evidence type="ECO:0000313" key="13">
    <source>
        <dbReference type="EMBL" id="KAE8316234.1"/>
    </source>
</evidence>
<dbReference type="SUPFAM" id="SSF51905">
    <property type="entry name" value="FAD/NAD(P)-binding domain"/>
    <property type="match status" value="1"/>
</dbReference>
<dbReference type="InterPro" id="IPR036188">
    <property type="entry name" value="FAD/NAD-bd_sf"/>
</dbReference>
<keyword evidence="6" id="KW-0964">Secreted</keyword>
<dbReference type="Proteomes" id="UP000325433">
    <property type="component" value="Unassembled WGS sequence"/>
</dbReference>
<keyword evidence="5" id="KW-0134">Cell wall</keyword>
<dbReference type="GO" id="GO:0046562">
    <property type="term" value="F:beta-D-glucose oxidase activity"/>
    <property type="evidence" value="ECO:0007669"/>
    <property type="project" value="UniProtKB-EC"/>
</dbReference>
<keyword evidence="14" id="KW-1185">Reference proteome</keyword>
<dbReference type="InterPro" id="IPR027424">
    <property type="entry name" value="Glucose_Oxidase_domain_2"/>
</dbReference>
<keyword evidence="8" id="KW-0274">FAD</keyword>
<evidence type="ECO:0000256" key="9">
    <source>
        <dbReference type="ARBA" id="ARBA00023002"/>
    </source>
</evidence>
<dbReference type="EC" id="1.1.3.4" evidence="11"/>
<comment type="subcellular location">
    <subcellularLocation>
        <location evidence="2">Secreted</location>
        <location evidence="2">Cell wall</location>
    </subcellularLocation>
    <subcellularLocation>
        <location evidence="3">Secreted</location>
        <location evidence="3">Extracellular space</location>
        <location evidence="3">Extracellular matrix</location>
    </subcellularLocation>
</comment>
<dbReference type="GO" id="GO:0050660">
    <property type="term" value="F:flavin adenine dinucleotide binding"/>
    <property type="evidence" value="ECO:0007669"/>
    <property type="project" value="InterPro"/>
</dbReference>
<evidence type="ECO:0000256" key="8">
    <source>
        <dbReference type="ARBA" id="ARBA00022827"/>
    </source>
</evidence>
<comment type="subunit">
    <text evidence="4">Homodimer.</text>
</comment>
<keyword evidence="7" id="KW-0285">Flavoprotein</keyword>
<dbReference type="InterPro" id="IPR000172">
    <property type="entry name" value="GMC_OxRdtase_N"/>
</dbReference>
<comment type="catalytic activity">
    <reaction evidence="10">
        <text>beta-D-glucose + O2 = D-glucono-1,5-lactone + H2O2</text>
        <dbReference type="Rhea" id="RHEA:11428"/>
        <dbReference type="ChEBI" id="CHEBI:15379"/>
        <dbReference type="ChEBI" id="CHEBI:15903"/>
        <dbReference type="ChEBI" id="CHEBI:16217"/>
        <dbReference type="ChEBI" id="CHEBI:16240"/>
        <dbReference type="EC" id="1.1.3.4"/>
    </reaction>
    <physiologicalReaction direction="left-to-right" evidence="10">
        <dbReference type="Rhea" id="RHEA:11429"/>
    </physiologicalReaction>
</comment>
<dbReference type="Gene3D" id="3.30.560.10">
    <property type="entry name" value="Glucose Oxidase, domain 3"/>
    <property type="match status" value="1"/>
</dbReference>
<organism evidence="13 14">
    <name type="scientific">Aspergillus transmontanensis</name>
    <dbReference type="NCBI Taxonomy" id="1034304"/>
    <lineage>
        <taxon>Eukaryota</taxon>
        <taxon>Fungi</taxon>
        <taxon>Dikarya</taxon>
        <taxon>Ascomycota</taxon>
        <taxon>Pezizomycotina</taxon>
        <taxon>Eurotiomycetes</taxon>
        <taxon>Eurotiomycetidae</taxon>
        <taxon>Eurotiales</taxon>
        <taxon>Aspergillaceae</taxon>
        <taxon>Aspergillus</taxon>
        <taxon>Aspergillus subgen. Circumdati</taxon>
    </lineage>
</organism>
<evidence type="ECO:0000256" key="5">
    <source>
        <dbReference type="ARBA" id="ARBA00022512"/>
    </source>
</evidence>
<evidence type="ECO:0000256" key="2">
    <source>
        <dbReference type="ARBA" id="ARBA00004191"/>
    </source>
</evidence>
<name>A0A5N6W5X3_9EURO</name>
<protein>
    <recommendedName>
        <fullName evidence="11">glucose oxidase</fullName>
        <ecNumber evidence="11">1.1.3.4</ecNumber>
    </recommendedName>
</protein>
<dbReference type="EMBL" id="ML738308">
    <property type="protein sequence ID" value="KAE8316234.1"/>
    <property type="molecule type" value="Genomic_DNA"/>
</dbReference>
<proteinExistence type="predicted"/>
<accession>A0A5N6W5X3</accession>
<evidence type="ECO:0000256" key="11">
    <source>
        <dbReference type="ARBA" id="ARBA00049722"/>
    </source>
</evidence>
<keyword evidence="9" id="KW-0560">Oxidoreductase</keyword>
<evidence type="ECO:0000259" key="12">
    <source>
        <dbReference type="Pfam" id="PF00732"/>
    </source>
</evidence>
<evidence type="ECO:0000256" key="3">
    <source>
        <dbReference type="ARBA" id="ARBA00004498"/>
    </source>
</evidence>
<dbReference type="Gene3D" id="3.50.50.60">
    <property type="entry name" value="FAD/NAD(P)-binding domain"/>
    <property type="match status" value="1"/>
</dbReference>
<keyword evidence="6" id="KW-0272">Extracellular matrix</keyword>
<feature type="domain" description="Glucose-methanol-choline oxidoreductase N-terminal" evidence="12">
    <location>
        <begin position="65"/>
        <end position="135"/>
    </location>
</feature>
<evidence type="ECO:0000256" key="1">
    <source>
        <dbReference type="ARBA" id="ARBA00001974"/>
    </source>
</evidence>
<comment type="cofactor">
    <cofactor evidence="1">
        <name>FAD</name>
        <dbReference type="ChEBI" id="CHEBI:57692"/>
    </cofactor>
</comment>
<evidence type="ECO:0000256" key="7">
    <source>
        <dbReference type="ARBA" id="ARBA00022630"/>
    </source>
</evidence>
<sequence>MGITLGGPGYGYRKVSSLGGRPLTLAPKPSSGVRSDAESVYRRSIWQRICHYIYYSSAPCCFLPSPRKDVATAVQVAVDRVPAVTADFEVVLAVGVLHTPKLLKFSGVGDRRRLSGFRNPTIVKSPNVDERLQNHHLSALAVTLNTAKDGKCGLWNIQTLVSTRDKPQFLCGPRRQSLPWILSSAFTNKLSN</sequence>
<evidence type="ECO:0000313" key="14">
    <source>
        <dbReference type="Proteomes" id="UP000325433"/>
    </source>
</evidence>
<gene>
    <name evidence="13" type="ORF">BDV41DRAFT_137867</name>
</gene>
<dbReference type="AlphaFoldDB" id="A0A5N6W5X3"/>
<evidence type="ECO:0000256" key="10">
    <source>
        <dbReference type="ARBA" id="ARBA00049435"/>
    </source>
</evidence>
<dbReference type="Pfam" id="PF00732">
    <property type="entry name" value="GMC_oxred_N"/>
    <property type="match status" value="1"/>
</dbReference>